<name>A0A8R7PF97_TRIUA</name>
<dbReference type="EnsemblPlants" id="TuG1812G0200003129.01.T02">
    <property type="protein sequence ID" value="TuG1812G0200003129.01.T02"/>
    <property type="gene ID" value="TuG1812G0200003129.01"/>
</dbReference>
<dbReference type="Proteomes" id="UP000015106">
    <property type="component" value="Chromosome 2"/>
</dbReference>
<feature type="compositionally biased region" description="Low complexity" evidence="1">
    <location>
        <begin position="61"/>
        <end position="72"/>
    </location>
</feature>
<evidence type="ECO:0000313" key="2">
    <source>
        <dbReference type="EnsemblPlants" id="TuG1812G0200003129.01.T02"/>
    </source>
</evidence>
<proteinExistence type="predicted"/>
<dbReference type="Gramene" id="TuG1812G0200003129.01.T02">
    <property type="protein sequence ID" value="TuG1812G0200003129.01.T02"/>
    <property type="gene ID" value="TuG1812G0200003129.01"/>
</dbReference>
<sequence>FSLICLGGRLSQHRRRVLKAEIRRAKAKLLEEDPPKLHAGHSPPPVNLFRPRTSPPAKATSSRGFASSSQSSRPRRAILVARGGGGAPSSSPPARGPVAASSSPPRERGQIKDVVLGGVALEDEQREKFNQIQ</sequence>
<feature type="region of interest" description="Disordered" evidence="1">
    <location>
        <begin position="28"/>
        <end position="111"/>
    </location>
</feature>
<evidence type="ECO:0000256" key="1">
    <source>
        <dbReference type="SAM" id="MobiDB-lite"/>
    </source>
</evidence>
<accession>A0A8R7PF97</accession>
<dbReference type="AlphaFoldDB" id="A0A8R7PF97"/>
<keyword evidence="3" id="KW-1185">Reference proteome</keyword>
<reference evidence="3" key="1">
    <citation type="journal article" date="2013" name="Nature">
        <title>Draft genome of the wheat A-genome progenitor Triticum urartu.</title>
        <authorList>
            <person name="Ling H.Q."/>
            <person name="Zhao S."/>
            <person name="Liu D."/>
            <person name="Wang J."/>
            <person name="Sun H."/>
            <person name="Zhang C."/>
            <person name="Fan H."/>
            <person name="Li D."/>
            <person name="Dong L."/>
            <person name="Tao Y."/>
            <person name="Gao C."/>
            <person name="Wu H."/>
            <person name="Li Y."/>
            <person name="Cui Y."/>
            <person name="Guo X."/>
            <person name="Zheng S."/>
            <person name="Wang B."/>
            <person name="Yu K."/>
            <person name="Liang Q."/>
            <person name="Yang W."/>
            <person name="Lou X."/>
            <person name="Chen J."/>
            <person name="Feng M."/>
            <person name="Jian J."/>
            <person name="Zhang X."/>
            <person name="Luo G."/>
            <person name="Jiang Y."/>
            <person name="Liu J."/>
            <person name="Wang Z."/>
            <person name="Sha Y."/>
            <person name="Zhang B."/>
            <person name="Wu H."/>
            <person name="Tang D."/>
            <person name="Shen Q."/>
            <person name="Xue P."/>
            <person name="Zou S."/>
            <person name="Wang X."/>
            <person name="Liu X."/>
            <person name="Wang F."/>
            <person name="Yang Y."/>
            <person name="An X."/>
            <person name="Dong Z."/>
            <person name="Zhang K."/>
            <person name="Zhang X."/>
            <person name="Luo M.C."/>
            <person name="Dvorak J."/>
            <person name="Tong Y."/>
            <person name="Wang J."/>
            <person name="Yang H."/>
            <person name="Li Z."/>
            <person name="Wang D."/>
            <person name="Zhang A."/>
            <person name="Wang J."/>
        </authorList>
    </citation>
    <scope>NUCLEOTIDE SEQUENCE</scope>
    <source>
        <strain evidence="3">cv. G1812</strain>
    </source>
</reference>
<reference evidence="2" key="2">
    <citation type="submission" date="2018-03" db="EMBL/GenBank/DDBJ databases">
        <title>The Triticum urartu genome reveals the dynamic nature of wheat genome evolution.</title>
        <authorList>
            <person name="Ling H."/>
            <person name="Ma B."/>
            <person name="Shi X."/>
            <person name="Liu H."/>
            <person name="Dong L."/>
            <person name="Sun H."/>
            <person name="Cao Y."/>
            <person name="Gao Q."/>
            <person name="Zheng S."/>
            <person name="Li Y."/>
            <person name="Yu Y."/>
            <person name="Du H."/>
            <person name="Qi M."/>
            <person name="Li Y."/>
            <person name="Yu H."/>
            <person name="Cui Y."/>
            <person name="Wang N."/>
            <person name="Chen C."/>
            <person name="Wu H."/>
            <person name="Zhao Y."/>
            <person name="Zhang J."/>
            <person name="Li Y."/>
            <person name="Zhou W."/>
            <person name="Zhang B."/>
            <person name="Hu W."/>
            <person name="Eijk M."/>
            <person name="Tang J."/>
            <person name="Witsenboer H."/>
            <person name="Zhao S."/>
            <person name="Li Z."/>
            <person name="Zhang A."/>
            <person name="Wang D."/>
            <person name="Liang C."/>
        </authorList>
    </citation>
    <scope>NUCLEOTIDE SEQUENCE [LARGE SCALE GENOMIC DNA]</scope>
    <source>
        <strain evidence="2">cv. G1812</strain>
    </source>
</reference>
<reference evidence="2" key="3">
    <citation type="submission" date="2022-06" db="UniProtKB">
        <authorList>
            <consortium name="EnsemblPlants"/>
        </authorList>
    </citation>
    <scope>IDENTIFICATION</scope>
</reference>
<evidence type="ECO:0000313" key="3">
    <source>
        <dbReference type="Proteomes" id="UP000015106"/>
    </source>
</evidence>
<organism evidence="2 3">
    <name type="scientific">Triticum urartu</name>
    <name type="common">Red wild einkorn</name>
    <name type="synonym">Crithodium urartu</name>
    <dbReference type="NCBI Taxonomy" id="4572"/>
    <lineage>
        <taxon>Eukaryota</taxon>
        <taxon>Viridiplantae</taxon>
        <taxon>Streptophyta</taxon>
        <taxon>Embryophyta</taxon>
        <taxon>Tracheophyta</taxon>
        <taxon>Spermatophyta</taxon>
        <taxon>Magnoliopsida</taxon>
        <taxon>Liliopsida</taxon>
        <taxon>Poales</taxon>
        <taxon>Poaceae</taxon>
        <taxon>BOP clade</taxon>
        <taxon>Pooideae</taxon>
        <taxon>Triticodae</taxon>
        <taxon>Triticeae</taxon>
        <taxon>Triticinae</taxon>
        <taxon>Triticum</taxon>
    </lineage>
</organism>
<protein>
    <submittedName>
        <fullName evidence="2">Uncharacterized protein</fullName>
    </submittedName>
</protein>